<proteinExistence type="predicted"/>
<evidence type="ECO:0000256" key="9">
    <source>
        <dbReference type="ARBA" id="ARBA00042134"/>
    </source>
</evidence>
<keyword evidence="6" id="KW-0458">Lysosome</keyword>
<evidence type="ECO:0000313" key="11">
    <source>
        <dbReference type="EMBL" id="CAB3249077.1"/>
    </source>
</evidence>
<evidence type="ECO:0000256" key="7">
    <source>
        <dbReference type="ARBA" id="ARBA00039594"/>
    </source>
</evidence>
<reference evidence="11 12" key="1">
    <citation type="submission" date="2020-04" db="EMBL/GenBank/DDBJ databases">
        <authorList>
            <person name="Wallbank WR R."/>
            <person name="Pardo Diaz C."/>
            <person name="Kozak K."/>
            <person name="Martin S."/>
            <person name="Jiggins C."/>
            <person name="Moest M."/>
            <person name="Warren A I."/>
            <person name="Byers J.R.P. K."/>
            <person name="Montejo-Kovacevich G."/>
            <person name="Yen C E."/>
        </authorList>
    </citation>
    <scope>NUCLEOTIDE SEQUENCE [LARGE SCALE GENOMIC DNA]</scope>
</reference>
<accession>A0A8S1AVB2</accession>
<evidence type="ECO:0000256" key="3">
    <source>
        <dbReference type="ARBA" id="ARBA00004496"/>
    </source>
</evidence>
<comment type="subcellular location">
    <subcellularLocation>
        <location evidence="3">Cytoplasm</location>
    </subcellularLocation>
    <subcellularLocation>
        <location evidence="2">Lysosome</location>
    </subcellularLocation>
    <subcellularLocation>
        <location evidence="1">Membrane</location>
    </subcellularLocation>
</comment>
<dbReference type="GO" id="GO:0005764">
    <property type="term" value="C:lysosome"/>
    <property type="evidence" value="ECO:0007669"/>
    <property type="project" value="UniProtKB-SubCell"/>
</dbReference>
<evidence type="ECO:0000256" key="4">
    <source>
        <dbReference type="ARBA" id="ARBA00022490"/>
    </source>
</evidence>
<evidence type="ECO:0000256" key="2">
    <source>
        <dbReference type="ARBA" id="ARBA00004371"/>
    </source>
</evidence>
<dbReference type="Proteomes" id="UP000494106">
    <property type="component" value="Unassembled WGS sequence"/>
</dbReference>
<dbReference type="AlphaFoldDB" id="A0A8S1AVB2"/>
<sequence>MGNTSKKLAAKCTLLDKEEQKYLAATFRAASKNSEKMREEDLIVSGTIDAVLLERYWGPYIDPRLAQFLSNFLFGYGAQKAQQCDFQRFAELYVYNNRGSPEERVTTIYNSLGMDYNSSSELPYQLLREYCEALASTYLKVLKSSTSKRAQKWINKGFRGKPSHVQALGEAVAAAVGGDVDPPPNTCNSDQIYRWINTNILLKQMTEMVFVNLYGAQKKIEDNTPLHAVPSLLPVPEGLEAMPDYPAFIDLSHIVWLNVHLPKKHQHKWRFLFSSHIHGESFSTMAGRIIEQGATVIIIQDNAGYIFGGYADQAWAYGATFYGTESSFLFTVAPKMRIYPATTYNNHYQYMNSNTKTLPNGLLMGGQFNFGGIWVNADPFGEGSSAESCSTYRGYKRLSKEPTFHIRALEVWGVGDKPLSVKESDERDVSVLDTNPEAKAILELAGRVRHSEGIREPPPL</sequence>
<evidence type="ECO:0000256" key="6">
    <source>
        <dbReference type="ARBA" id="ARBA00023228"/>
    </source>
</evidence>
<dbReference type="InterPro" id="IPR006571">
    <property type="entry name" value="TLDc_dom"/>
</dbReference>
<feature type="domain" description="TLDc" evidence="10">
    <location>
        <begin position="247"/>
        <end position="415"/>
    </location>
</feature>
<keyword evidence="5" id="KW-0472">Membrane</keyword>
<dbReference type="Pfam" id="PF07534">
    <property type="entry name" value="TLD"/>
    <property type="match status" value="1"/>
</dbReference>
<keyword evidence="12" id="KW-1185">Reference proteome</keyword>
<organism evidence="11 12">
    <name type="scientific">Arctia plantaginis</name>
    <name type="common">Wood tiger moth</name>
    <name type="synonym">Phalaena plantaginis</name>
    <dbReference type="NCBI Taxonomy" id="874455"/>
    <lineage>
        <taxon>Eukaryota</taxon>
        <taxon>Metazoa</taxon>
        <taxon>Ecdysozoa</taxon>
        <taxon>Arthropoda</taxon>
        <taxon>Hexapoda</taxon>
        <taxon>Insecta</taxon>
        <taxon>Pterygota</taxon>
        <taxon>Neoptera</taxon>
        <taxon>Endopterygota</taxon>
        <taxon>Lepidoptera</taxon>
        <taxon>Glossata</taxon>
        <taxon>Ditrysia</taxon>
        <taxon>Noctuoidea</taxon>
        <taxon>Erebidae</taxon>
        <taxon>Arctiinae</taxon>
        <taxon>Arctia</taxon>
    </lineage>
</organism>
<evidence type="ECO:0000256" key="8">
    <source>
        <dbReference type="ARBA" id="ARBA00041780"/>
    </source>
</evidence>
<dbReference type="SMART" id="SM00584">
    <property type="entry name" value="TLDc"/>
    <property type="match status" value="1"/>
</dbReference>
<dbReference type="EMBL" id="CADEBC010000537">
    <property type="protein sequence ID" value="CAB3249077.1"/>
    <property type="molecule type" value="Genomic_DNA"/>
</dbReference>
<dbReference type="PANTHER" id="PTHR23354:SF131">
    <property type="entry name" value="MTOR-ASSOCIATED PROTEIN MEAK7"/>
    <property type="match status" value="1"/>
</dbReference>
<gene>
    <name evidence="11" type="ORF">APLA_LOCUS11962</name>
</gene>
<evidence type="ECO:0000256" key="5">
    <source>
        <dbReference type="ARBA" id="ARBA00023136"/>
    </source>
</evidence>
<comment type="caution">
    <text evidence="11">The sequence shown here is derived from an EMBL/GenBank/DDBJ whole genome shotgun (WGS) entry which is preliminary data.</text>
</comment>
<name>A0A8S1AVB2_ARCPL</name>
<dbReference type="PANTHER" id="PTHR23354">
    <property type="entry name" value="NUCLEOLAR PROTEIN 7/ESTROGEN RECEPTOR COACTIVATOR-RELATED"/>
    <property type="match status" value="1"/>
</dbReference>
<dbReference type="GO" id="GO:0005634">
    <property type="term" value="C:nucleus"/>
    <property type="evidence" value="ECO:0007669"/>
    <property type="project" value="TreeGrafter"/>
</dbReference>
<evidence type="ECO:0000313" key="12">
    <source>
        <dbReference type="Proteomes" id="UP000494106"/>
    </source>
</evidence>
<dbReference type="GO" id="GO:0006979">
    <property type="term" value="P:response to oxidative stress"/>
    <property type="evidence" value="ECO:0007669"/>
    <property type="project" value="TreeGrafter"/>
</dbReference>
<dbReference type="OrthoDB" id="289228at2759"/>
<protein>
    <recommendedName>
        <fullName evidence="7">MTOR-associated protein MEAK7</fullName>
    </recommendedName>
    <alternativeName>
        <fullName evidence="9">TBC/LysM-associated domain-containing protein 1</fullName>
    </alternativeName>
    <alternativeName>
        <fullName evidence="8">TLD domain-containing protein 1</fullName>
    </alternativeName>
</protein>
<evidence type="ECO:0000256" key="1">
    <source>
        <dbReference type="ARBA" id="ARBA00004370"/>
    </source>
</evidence>
<keyword evidence="4" id="KW-0963">Cytoplasm</keyword>
<dbReference type="GO" id="GO:0016020">
    <property type="term" value="C:membrane"/>
    <property type="evidence" value="ECO:0007669"/>
    <property type="project" value="UniProtKB-SubCell"/>
</dbReference>
<evidence type="ECO:0000259" key="10">
    <source>
        <dbReference type="PROSITE" id="PS51886"/>
    </source>
</evidence>
<dbReference type="PROSITE" id="PS51886">
    <property type="entry name" value="TLDC"/>
    <property type="match status" value="1"/>
</dbReference>